<accession>A0A0C3APS7</accession>
<feature type="compositionally biased region" description="Polar residues" evidence="1">
    <location>
        <begin position="518"/>
        <end position="530"/>
    </location>
</feature>
<feature type="compositionally biased region" description="Polar residues" evidence="1">
    <location>
        <begin position="15"/>
        <end position="25"/>
    </location>
</feature>
<feature type="region of interest" description="Disordered" evidence="1">
    <location>
        <begin position="402"/>
        <end position="421"/>
    </location>
</feature>
<feature type="compositionally biased region" description="Polar residues" evidence="1">
    <location>
        <begin position="330"/>
        <end position="340"/>
    </location>
</feature>
<evidence type="ECO:0000313" key="2">
    <source>
        <dbReference type="EMBL" id="KIM26565.1"/>
    </source>
</evidence>
<feature type="region of interest" description="Disordered" evidence="1">
    <location>
        <begin position="495"/>
        <end position="535"/>
    </location>
</feature>
<dbReference type="AlphaFoldDB" id="A0A0C3APS7"/>
<dbReference type="HOGENOM" id="CLU_410586_0_0_1"/>
<feature type="region of interest" description="Disordered" evidence="1">
    <location>
        <begin position="609"/>
        <end position="641"/>
    </location>
</feature>
<feature type="compositionally biased region" description="Acidic residues" evidence="1">
    <location>
        <begin position="619"/>
        <end position="641"/>
    </location>
</feature>
<protein>
    <submittedName>
        <fullName evidence="2">Uncharacterized protein</fullName>
    </submittedName>
</protein>
<name>A0A0C3APS7_SERVB</name>
<evidence type="ECO:0000256" key="1">
    <source>
        <dbReference type="SAM" id="MobiDB-lite"/>
    </source>
</evidence>
<sequence length="669" mass="69352">MTSRTQASTATTTSENNSGDSNASAGPSPRPSPEVEEGTTAAEAASAMSAAEASLRELAAYGLMDLTVLPPPVPLFSSELAFSQPVDDASSASSFGPIRGHVSPTYQPQATPYARVQKAARSEVSAGNEIPDVVLRASASPAPGVMAQSAQDSVKPSYTIASSFNFAPFNTVSFASASTSKVTTSSSHIHSPIAVTMPVVAGPSSLQGSSASPNAWFIVKPFPGETAVPAQGPQPLDRYACQTTVMTLVERPGDAFAWEREPTSTEVAKSKRGGKTSRNTTKGKSGPKPPAARAAKAKAALIVKARSPRPRHARTMTSRTQVSTATTTSENNSGDSNASVGPSPRPSPEVEEGTTAAEAASAMSAAEASLRELAAYGLMDLTVLPPPVPLFSGELAFSQPVDDESSASSFGPIRGHVSPTYQPQATPYARVPKARSVVSAGNEIPDVVLRAIALPAPGVMAQSAQDTIKPSYTLASSFNFAPFNTVSFASASTSQVTTSNSRTNSPNTVPMSAVAGPSSLQGSSAPLNGTSHHHGMPMTSSLVPMPVVAGPSSLQGSSASPNVTSHLHGVPMASPPSPAPYMTVSATSYSHRDGNLAFAAYIKPTTGRFGESEVRESETNDDWDDETTDEEDAYDDSDYPVDEPSCPPGCTCIKHEPPVHPRLYALRCR</sequence>
<feature type="compositionally biased region" description="Low complexity" evidence="1">
    <location>
        <begin position="291"/>
        <end position="300"/>
    </location>
</feature>
<feature type="region of interest" description="Disordered" evidence="1">
    <location>
        <begin position="256"/>
        <end position="361"/>
    </location>
</feature>
<feature type="compositionally biased region" description="Low complexity" evidence="1">
    <location>
        <begin position="1"/>
        <end position="14"/>
    </location>
</feature>
<keyword evidence="3" id="KW-1185">Reference proteome</keyword>
<feature type="compositionally biased region" description="Low complexity" evidence="1">
    <location>
        <begin position="315"/>
        <end position="329"/>
    </location>
</feature>
<proteinExistence type="predicted"/>
<feature type="region of interest" description="Disordered" evidence="1">
    <location>
        <begin position="1"/>
        <end position="48"/>
    </location>
</feature>
<feature type="compositionally biased region" description="Low complexity" evidence="1">
    <location>
        <begin position="497"/>
        <end position="508"/>
    </location>
</feature>
<reference evidence="3" key="2">
    <citation type="submission" date="2015-01" db="EMBL/GenBank/DDBJ databases">
        <title>Evolutionary Origins and Diversification of the Mycorrhizal Mutualists.</title>
        <authorList>
            <consortium name="DOE Joint Genome Institute"/>
            <consortium name="Mycorrhizal Genomics Consortium"/>
            <person name="Kohler A."/>
            <person name="Kuo A."/>
            <person name="Nagy L.G."/>
            <person name="Floudas D."/>
            <person name="Copeland A."/>
            <person name="Barry K.W."/>
            <person name="Cichocki N."/>
            <person name="Veneault-Fourrey C."/>
            <person name="LaButti K."/>
            <person name="Lindquist E.A."/>
            <person name="Lipzen A."/>
            <person name="Lundell T."/>
            <person name="Morin E."/>
            <person name="Murat C."/>
            <person name="Riley R."/>
            <person name="Ohm R."/>
            <person name="Sun H."/>
            <person name="Tunlid A."/>
            <person name="Henrissat B."/>
            <person name="Grigoriev I.V."/>
            <person name="Hibbett D.S."/>
            <person name="Martin F."/>
        </authorList>
    </citation>
    <scope>NUCLEOTIDE SEQUENCE [LARGE SCALE GENOMIC DNA]</scope>
    <source>
        <strain evidence="3">MAFF 305830</strain>
    </source>
</reference>
<reference evidence="2 3" key="1">
    <citation type="submission" date="2014-04" db="EMBL/GenBank/DDBJ databases">
        <authorList>
            <consortium name="DOE Joint Genome Institute"/>
            <person name="Kuo A."/>
            <person name="Zuccaro A."/>
            <person name="Kohler A."/>
            <person name="Nagy L.G."/>
            <person name="Floudas D."/>
            <person name="Copeland A."/>
            <person name="Barry K.W."/>
            <person name="Cichocki N."/>
            <person name="Veneault-Fourrey C."/>
            <person name="LaButti K."/>
            <person name="Lindquist E.A."/>
            <person name="Lipzen A."/>
            <person name="Lundell T."/>
            <person name="Morin E."/>
            <person name="Murat C."/>
            <person name="Sun H."/>
            <person name="Tunlid A."/>
            <person name="Henrissat B."/>
            <person name="Grigoriev I.V."/>
            <person name="Hibbett D.S."/>
            <person name="Martin F."/>
            <person name="Nordberg H.P."/>
            <person name="Cantor M.N."/>
            <person name="Hua S.X."/>
        </authorList>
    </citation>
    <scope>NUCLEOTIDE SEQUENCE [LARGE SCALE GENOMIC DNA]</scope>
    <source>
        <strain evidence="2 3">MAFF 305830</strain>
    </source>
</reference>
<evidence type="ECO:0000313" key="3">
    <source>
        <dbReference type="Proteomes" id="UP000054097"/>
    </source>
</evidence>
<dbReference type="EMBL" id="KN824305">
    <property type="protein sequence ID" value="KIM26565.1"/>
    <property type="molecule type" value="Genomic_DNA"/>
</dbReference>
<organism evidence="2 3">
    <name type="scientific">Serendipita vermifera MAFF 305830</name>
    <dbReference type="NCBI Taxonomy" id="933852"/>
    <lineage>
        <taxon>Eukaryota</taxon>
        <taxon>Fungi</taxon>
        <taxon>Dikarya</taxon>
        <taxon>Basidiomycota</taxon>
        <taxon>Agaricomycotina</taxon>
        <taxon>Agaricomycetes</taxon>
        <taxon>Sebacinales</taxon>
        <taxon>Serendipitaceae</taxon>
        <taxon>Serendipita</taxon>
    </lineage>
</organism>
<dbReference type="Proteomes" id="UP000054097">
    <property type="component" value="Unassembled WGS sequence"/>
</dbReference>
<gene>
    <name evidence="2" type="ORF">M408DRAFT_9805</name>
</gene>